<reference evidence="2" key="1">
    <citation type="submission" date="2018-07" db="EMBL/GenBank/DDBJ databases">
        <authorList>
            <person name="Quirk P.G."/>
            <person name="Krulwich T.A."/>
        </authorList>
    </citation>
    <scope>NUCLEOTIDE SEQUENCE [LARGE SCALE GENOMIC DNA]</scope>
</reference>
<dbReference type="RefSeq" id="YP_009807254.1">
    <property type="nucleotide sequence ID" value="NC_048021.1"/>
</dbReference>
<sequence length="123" mass="12967">MSDRPTTVNIEATTSKHKYGHTVSIDGCWVSGTGETLGAAKDAAAAELIRRAEANFDQPAILVDEEGGRVVFVFPQGDGVGTAAIALDSVAGIRRTSTSTGDGTVADRVKVLTDELNRHKEIR</sequence>
<dbReference type="KEGG" id="vg:54998129"/>
<organism evidence="1 2">
    <name type="scientific">Gordonia phage Daredevil</name>
    <dbReference type="NCBI Taxonomy" id="2283286"/>
    <lineage>
        <taxon>Viruses</taxon>
        <taxon>Duplodnaviria</taxon>
        <taxon>Heunggongvirae</taxon>
        <taxon>Uroviricota</taxon>
        <taxon>Caudoviricetes</taxon>
        <taxon>Daredevilvirus</taxon>
        <taxon>Daredevilvirus daredevil</taxon>
    </lineage>
</organism>
<gene>
    <name evidence="1" type="primary">140</name>
    <name evidence="1" type="ORF">SEA_DAREDEVIL_140</name>
</gene>
<evidence type="ECO:0000313" key="1">
    <source>
        <dbReference type="EMBL" id="AXH70526.1"/>
    </source>
</evidence>
<proteinExistence type="predicted"/>
<dbReference type="EMBL" id="MH590603">
    <property type="protein sequence ID" value="AXH70526.1"/>
    <property type="molecule type" value="Genomic_DNA"/>
</dbReference>
<accession>A0A345MIZ5</accession>
<keyword evidence="2" id="KW-1185">Reference proteome</keyword>
<dbReference type="GeneID" id="54998129"/>
<name>A0A345MIZ5_9CAUD</name>
<protein>
    <submittedName>
        <fullName evidence="1">Uncharacterized protein</fullName>
    </submittedName>
</protein>
<evidence type="ECO:0000313" key="2">
    <source>
        <dbReference type="Proteomes" id="UP000257597"/>
    </source>
</evidence>
<dbReference type="Proteomes" id="UP000257597">
    <property type="component" value="Segment"/>
</dbReference>